<name>A0ABR4BCW3_9LECA</name>
<evidence type="ECO:0000256" key="1">
    <source>
        <dbReference type="SAM" id="MobiDB-lite"/>
    </source>
</evidence>
<evidence type="ECO:0000313" key="3">
    <source>
        <dbReference type="Proteomes" id="UP001590951"/>
    </source>
</evidence>
<dbReference type="Proteomes" id="UP001590951">
    <property type="component" value="Unassembled WGS sequence"/>
</dbReference>
<organism evidence="2 3">
    <name type="scientific">Lepraria finkii</name>
    <dbReference type="NCBI Taxonomy" id="1340010"/>
    <lineage>
        <taxon>Eukaryota</taxon>
        <taxon>Fungi</taxon>
        <taxon>Dikarya</taxon>
        <taxon>Ascomycota</taxon>
        <taxon>Pezizomycotina</taxon>
        <taxon>Lecanoromycetes</taxon>
        <taxon>OSLEUM clade</taxon>
        <taxon>Lecanoromycetidae</taxon>
        <taxon>Lecanorales</taxon>
        <taxon>Lecanorineae</taxon>
        <taxon>Stereocaulaceae</taxon>
        <taxon>Lepraria</taxon>
    </lineage>
</organism>
<protein>
    <submittedName>
        <fullName evidence="2">Uncharacterized protein</fullName>
    </submittedName>
</protein>
<sequence length="229" mass="26299">MYPLTATIYYHADPTSEQQPIVFSRDGIALDKREWHEFHNKTYSSPECKYEDLLRYRRSPPWLRCPRLPGGRFACYDLKFAISRDNSFHEIAPGMSITFELQISLNYWLRELRPGAEYTLASIGEPDAIPFWPYGTLETLEGEMCDCYKDKKPGRGITLPRSNTLTFTVERDQGPLPPSLPQTPEGDFPPYANRHASPVPCKQPSEQQQRHTMAGECRIEHAPWGGSYP</sequence>
<reference evidence="2 3" key="1">
    <citation type="submission" date="2024-09" db="EMBL/GenBank/DDBJ databases">
        <title>Rethinking Asexuality: The Enigmatic Case of Functional Sexual Genes in Lepraria (Stereocaulaceae).</title>
        <authorList>
            <person name="Doellman M."/>
            <person name="Sun Y."/>
            <person name="Barcenas-Pena A."/>
            <person name="Lumbsch H.T."/>
            <person name="Grewe F."/>
        </authorList>
    </citation>
    <scope>NUCLEOTIDE SEQUENCE [LARGE SCALE GENOMIC DNA]</scope>
    <source>
        <strain evidence="2 3">Grewe 0041</strain>
    </source>
</reference>
<proteinExistence type="predicted"/>
<keyword evidence="3" id="KW-1185">Reference proteome</keyword>
<feature type="region of interest" description="Disordered" evidence="1">
    <location>
        <begin position="169"/>
        <end position="229"/>
    </location>
</feature>
<dbReference type="EMBL" id="JBHFEH010000010">
    <property type="protein sequence ID" value="KAL2055625.1"/>
    <property type="molecule type" value="Genomic_DNA"/>
</dbReference>
<comment type="caution">
    <text evidence="2">The sequence shown here is derived from an EMBL/GenBank/DDBJ whole genome shotgun (WGS) entry which is preliminary data.</text>
</comment>
<evidence type="ECO:0000313" key="2">
    <source>
        <dbReference type="EMBL" id="KAL2055625.1"/>
    </source>
</evidence>
<accession>A0ABR4BCW3</accession>
<gene>
    <name evidence="2" type="ORF">ABVK25_003867</name>
</gene>